<dbReference type="STRING" id="1434123.MSVAZ_0301"/>
<dbReference type="KEGG" id="mvc:MSVAZ_0301"/>
<dbReference type="Proteomes" id="UP000033096">
    <property type="component" value="Chromosome"/>
</dbReference>
<organism evidence="2 3">
    <name type="scientific">Methanosarcina vacuolata Z-761</name>
    <dbReference type="NCBI Taxonomy" id="1434123"/>
    <lineage>
        <taxon>Archaea</taxon>
        <taxon>Methanobacteriati</taxon>
        <taxon>Methanobacteriota</taxon>
        <taxon>Stenosarchaea group</taxon>
        <taxon>Methanomicrobia</taxon>
        <taxon>Methanosarcinales</taxon>
        <taxon>Methanosarcinaceae</taxon>
        <taxon>Methanosarcina</taxon>
    </lineage>
</organism>
<dbReference type="SMART" id="SM01001">
    <property type="entry name" value="AIRC"/>
    <property type="match status" value="1"/>
</dbReference>
<dbReference type="PATRIC" id="fig|1434123.4.peg.305"/>
<dbReference type="GeneID" id="24808660"/>
<dbReference type="HOGENOM" id="CLU_065705_0_0_2"/>
<dbReference type="PANTHER" id="PTHR43064:SF1">
    <property type="entry name" value="SLL1489 PROTEIN"/>
    <property type="match status" value="1"/>
</dbReference>
<gene>
    <name evidence="2" type="ORF">MSVAZ_0301</name>
</gene>
<dbReference type="PANTHER" id="PTHR43064">
    <property type="entry name" value="PHOSPHORIBOSYLAMINOIMIDAZOLE CARBOXYLASE-RELATED"/>
    <property type="match status" value="1"/>
</dbReference>
<dbReference type="GO" id="GO:0016787">
    <property type="term" value="F:hydrolase activity"/>
    <property type="evidence" value="ECO:0007669"/>
    <property type="project" value="InterPro"/>
</dbReference>
<keyword evidence="3" id="KW-1185">Reference proteome</keyword>
<evidence type="ECO:0000313" key="3">
    <source>
        <dbReference type="Proteomes" id="UP000033096"/>
    </source>
</evidence>
<reference evidence="2 3" key="1">
    <citation type="submission" date="2014-07" db="EMBL/GenBank/DDBJ databases">
        <title>Methanogenic archaea and the global carbon cycle.</title>
        <authorList>
            <person name="Henriksen J.R."/>
            <person name="Luke J."/>
            <person name="Reinhart S."/>
            <person name="Benedict M.N."/>
            <person name="Youngblut N.D."/>
            <person name="Metcalf M.E."/>
            <person name="Whitaker R.J."/>
            <person name="Metcalf W.W."/>
        </authorList>
    </citation>
    <scope>NUCLEOTIDE SEQUENCE [LARGE SCALE GENOMIC DNA]</scope>
    <source>
        <strain evidence="2 3">Z-761</strain>
    </source>
</reference>
<evidence type="ECO:0000313" key="2">
    <source>
        <dbReference type="EMBL" id="AKB42570.1"/>
    </source>
</evidence>
<protein>
    <submittedName>
        <fullName evidence="2">Circadian phase modifier</fullName>
    </submittedName>
</protein>
<dbReference type="NCBIfam" id="NF033503">
    <property type="entry name" value="LarB"/>
    <property type="match status" value="1"/>
</dbReference>
<dbReference type="AlphaFoldDB" id="A0A0E3Q0E8"/>
<dbReference type="RefSeq" id="WP_048117211.1">
    <property type="nucleotide sequence ID" value="NZ_CP009520.1"/>
</dbReference>
<dbReference type="Pfam" id="PF00731">
    <property type="entry name" value="AIRC"/>
    <property type="match status" value="1"/>
</dbReference>
<accession>A0A0E3Q0E8</accession>
<dbReference type="SUPFAM" id="SSF52255">
    <property type="entry name" value="N5-CAIR mutase (phosphoribosylaminoimidazole carboxylase, PurE)"/>
    <property type="match status" value="1"/>
</dbReference>
<evidence type="ECO:0000259" key="1">
    <source>
        <dbReference type="SMART" id="SM01001"/>
    </source>
</evidence>
<dbReference type="InterPro" id="IPR039476">
    <property type="entry name" value="P2CMN_synthase_LarB"/>
</dbReference>
<dbReference type="Gene3D" id="3.40.50.1970">
    <property type="match status" value="1"/>
</dbReference>
<dbReference type="InterPro" id="IPR000031">
    <property type="entry name" value="PurE_dom"/>
</dbReference>
<sequence>MDLTDILKAVKEGKMDLESAEQQARGLGFVSYLDIAKLDSHRKSRTGVIEAILADCKDPDDVVEIARVMVAESKRALITRVSPGHLEALKQAFGQDKLEWNSRARTVVIHDGTPAPRTGGVVGFVSAGTADIPAAEEARVVASEMGCETVAVYDVGVAGIHRLIPALDKLKARMPGAIVVAAGREGTLPTIVSGLVDVPVIGLPVSTGYGAGGGGKAALLSMLQSCSTLAVVNIDAGFVAGAYAARIANMIAAAYAHGKEDRAGQAKEGNGNKKGIKRE</sequence>
<dbReference type="GO" id="GO:0006189">
    <property type="term" value="P:'de novo' IMP biosynthetic process"/>
    <property type="evidence" value="ECO:0007669"/>
    <property type="project" value="InterPro"/>
</dbReference>
<name>A0A0E3Q0E8_9EURY</name>
<feature type="domain" description="PurE" evidence="1">
    <location>
        <begin position="120"/>
        <end position="253"/>
    </location>
</feature>
<proteinExistence type="predicted"/>
<dbReference type="EMBL" id="CP009520">
    <property type="protein sequence ID" value="AKB42570.1"/>
    <property type="molecule type" value="Genomic_DNA"/>
</dbReference>